<organism evidence="1 2">
    <name type="scientific">Achromobacter mucicolens</name>
    <dbReference type="NCBI Taxonomy" id="1389922"/>
    <lineage>
        <taxon>Bacteria</taxon>
        <taxon>Pseudomonadati</taxon>
        <taxon>Pseudomonadota</taxon>
        <taxon>Betaproteobacteria</taxon>
        <taxon>Burkholderiales</taxon>
        <taxon>Alcaligenaceae</taxon>
        <taxon>Achromobacter</taxon>
    </lineage>
</organism>
<name>A0ABM8LLI9_9BURK</name>
<keyword evidence="2" id="KW-1185">Reference proteome</keyword>
<protein>
    <submittedName>
        <fullName evidence="1">Uncharacterized protein</fullName>
    </submittedName>
</protein>
<proteinExistence type="predicted"/>
<comment type="caution">
    <text evidence="1">The sequence shown here is derived from an EMBL/GenBank/DDBJ whole genome shotgun (WGS) entry which is preliminary data.</text>
</comment>
<dbReference type="EMBL" id="CADIKR010000009">
    <property type="protein sequence ID" value="CAB3920990.1"/>
    <property type="molecule type" value="Genomic_DNA"/>
</dbReference>
<accession>A0ABM8LLI9</accession>
<evidence type="ECO:0000313" key="2">
    <source>
        <dbReference type="Proteomes" id="UP000507140"/>
    </source>
</evidence>
<evidence type="ECO:0000313" key="1">
    <source>
        <dbReference type="EMBL" id="CAB3920990.1"/>
    </source>
</evidence>
<gene>
    <name evidence="1" type="ORF">LMG3415_05553</name>
</gene>
<dbReference type="Proteomes" id="UP000507140">
    <property type="component" value="Unassembled WGS sequence"/>
</dbReference>
<reference evidence="1 2" key="1">
    <citation type="submission" date="2020-04" db="EMBL/GenBank/DDBJ databases">
        <authorList>
            <person name="De Canck E."/>
        </authorList>
    </citation>
    <scope>NUCLEOTIDE SEQUENCE [LARGE SCALE GENOMIC DNA]</scope>
    <source>
        <strain evidence="1 2">LMG 3415</strain>
    </source>
</reference>
<sequence length="76" mass="8190">MASGSRLSDVIVKLPDRSTCRVERRLIARRTQEASGVPIYVCTLPTGEPVTWLGGGKYRLPCGSVGVAVAHKPPDR</sequence>